<dbReference type="Proteomes" id="UP001139035">
    <property type="component" value="Unassembled WGS sequence"/>
</dbReference>
<dbReference type="AlphaFoldDB" id="A0A9X1P4N0"/>
<keyword evidence="6 10" id="KW-0862">Zinc</keyword>
<keyword evidence="5 10" id="KW-0547">Nucleotide-binding</keyword>
<reference evidence="13" key="1">
    <citation type="submission" date="2022-01" db="EMBL/GenBank/DDBJ databases">
        <title>Jiella avicenniae sp. nov., a novel endophytic bacterium isolated from bark of Avicennia marina.</title>
        <authorList>
            <person name="Tuo L."/>
        </authorList>
    </citation>
    <scope>NUCLEOTIDE SEQUENCE</scope>
    <source>
        <strain evidence="13">CBK1P-4</strain>
    </source>
</reference>
<keyword evidence="4 10" id="KW-0479">Metal-binding</keyword>
<keyword evidence="9 10" id="KW-0030">Aminoacyl-tRNA synthetase</keyword>
<dbReference type="GO" id="GO:0006423">
    <property type="term" value="P:cysteinyl-tRNA aminoacylation"/>
    <property type="evidence" value="ECO:0007669"/>
    <property type="project" value="UniProtKB-UniRule"/>
</dbReference>
<evidence type="ECO:0000259" key="12">
    <source>
        <dbReference type="Pfam" id="PF23493"/>
    </source>
</evidence>
<accession>A0A9X1P4N0</accession>
<keyword evidence="3 10" id="KW-0436">Ligase</keyword>
<organism evidence="13 14">
    <name type="scientific">Jiella avicenniae</name>
    <dbReference type="NCBI Taxonomy" id="2907202"/>
    <lineage>
        <taxon>Bacteria</taxon>
        <taxon>Pseudomonadati</taxon>
        <taxon>Pseudomonadota</taxon>
        <taxon>Alphaproteobacteria</taxon>
        <taxon>Hyphomicrobiales</taxon>
        <taxon>Aurantimonadaceae</taxon>
        <taxon>Jiella</taxon>
    </lineage>
</organism>
<dbReference type="GO" id="GO:0005829">
    <property type="term" value="C:cytosol"/>
    <property type="evidence" value="ECO:0007669"/>
    <property type="project" value="TreeGrafter"/>
</dbReference>
<dbReference type="Gene3D" id="3.40.50.620">
    <property type="entry name" value="HUPs"/>
    <property type="match status" value="1"/>
</dbReference>
<dbReference type="PRINTS" id="PR00983">
    <property type="entry name" value="TRNASYNTHCYS"/>
</dbReference>
<comment type="cofactor">
    <cofactor evidence="10">
        <name>Zn(2+)</name>
        <dbReference type="ChEBI" id="CHEBI:29105"/>
    </cofactor>
    <text evidence="10">Binds 1 zinc ion per subunit.</text>
</comment>
<dbReference type="SUPFAM" id="SSF47323">
    <property type="entry name" value="Anticodon-binding domain of a subclass of class I aminoacyl-tRNA synthetases"/>
    <property type="match status" value="1"/>
</dbReference>
<dbReference type="HAMAP" id="MF_00041">
    <property type="entry name" value="Cys_tRNA_synth"/>
    <property type="match status" value="1"/>
</dbReference>
<evidence type="ECO:0000313" key="14">
    <source>
        <dbReference type="Proteomes" id="UP001139035"/>
    </source>
</evidence>
<sequence length="486" mass="53552">MSEDDGFRGLKLYNTMTRTKEAFRPLDWRNGAVAEKDRRVRMYVCGPTAYDYAHIGNARPVIVFDVLFRLLRHLYGAEHVAYARNITDVDDKINARAARDYPGVPLNEAIGRLTAWTAEQFHADVAALGCLEPTFEPRATAYVSRGDGHDMIAMITALIDKGHAYRAGGEVLFDVTSMSDYGRLSNRRLDDQKAGARVAVDAHKKKPADFVLWKLSSPEEPGWDSPWGRGRPGWHLECSVMSEALLGETFDIHGGGLDLIFPHHENEIAQSRCAHGSGSMAEVWMHNGFLQVEGKKMAKSEGNFVTIRELLETEKFGGRKWPGEVLRLAMLMTHYREPIDFSVKRLEEAEEALTGFARAGRNVAASAPSETFVAALLDDLASAAAIAELHALRRSDPAALVACLDLIGVDLAGFETRLAETAAEGDAGIDPAEVEAAVANRLALIRDKNWAEADRIRDDLAAKGIQLKDGKDPATGERVTTWEVKR</sequence>
<evidence type="ECO:0000256" key="10">
    <source>
        <dbReference type="HAMAP-Rule" id="MF_00041"/>
    </source>
</evidence>
<evidence type="ECO:0000256" key="4">
    <source>
        <dbReference type="ARBA" id="ARBA00022723"/>
    </source>
</evidence>
<evidence type="ECO:0000256" key="7">
    <source>
        <dbReference type="ARBA" id="ARBA00022840"/>
    </source>
</evidence>
<dbReference type="NCBIfam" id="TIGR00435">
    <property type="entry name" value="cysS"/>
    <property type="match status" value="1"/>
</dbReference>
<dbReference type="InterPro" id="IPR014729">
    <property type="entry name" value="Rossmann-like_a/b/a_fold"/>
</dbReference>
<protein>
    <recommendedName>
        <fullName evidence="10">Cysteine--tRNA ligase</fullName>
        <ecNumber evidence="10">6.1.1.16</ecNumber>
    </recommendedName>
    <alternativeName>
        <fullName evidence="10">Cysteinyl-tRNA synthetase</fullName>
        <shortName evidence="10">CysRS</shortName>
    </alternativeName>
</protein>
<keyword evidence="7 10" id="KW-0067">ATP-binding</keyword>
<evidence type="ECO:0000259" key="11">
    <source>
        <dbReference type="Pfam" id="PF01406"/>
    </source>
</evidence>
<comment type="similarity">
    <text evidence="1 10">Belongs to the class-I aminoacyl-tRNA synthetase family.</text>
</comment>
<feature type="binding site" evidence="10">
    <location>
        <position position="263"/>
    </location>
    <ligand>
        <name>Zn(2+)</name>
        <dbReference type="ChEBI" id="CHEBI:29105"/>
    </ligand>
</feature>
<feature type="binding site" evidence="10">
    <location>
        <position position="267"/>
    </location>
    <ligand>
        <name>Zn(2+)</name>
        <dbReference type="ChEBI" id="CHEBI:29105"/>
    </ligand>
</feature>
<keyword evidence="14" id="KW-1185">Reference proteome</keyword>
<evidence type="ECO:0000256" key="3">
    <source>
        <dbReference type="ARBA" id="ARBA00022598"/>
    </source>
</evidence>
<comment type="subcellular location">
    <subcellularLocation>
        <location evidence="10">Cytoplasm</location>
    </subcellularLocation>
</comment>
<evidence type="ECO:0000256" key="6">
    <source>
        <dbReference type="ARBA" id="ARBA00022833"/>
    </source>
</evidence>
<proteinExistence type="inferred from homology"/>
<evidence type="ECO:0000313" key="13">
    <source>
        <dbReference type="EMBL" id="MCE7029208.1"/>
    </source>
</evidence>
<evidence type="ECO:0000256" key="2">
    <source>
        <dbReference type="ARBA" id="ARBA00011245"/>
    </source>
</evidence>
<dbReference type="Pfam" id="PF23493">
    <property type="entry name" value="CysS_C"/>
    <property type="match status" value="1"/>
</dbReference>
<dbReference type="GO" id="GO:0005524">
    <property type="term" value="F:ATP binding"/>
    <property type="evidence" value="ECO:0007669"/>
    <property type="project" value="UniProtKB-UniRule"/>
</dbReference>
<feature type="short sequence motif" description="'HIGH' region" evidence="10">
    <location>
        <begin position="47"/>
        <end position="57"/>
    </location>
</feature>
<dbReference type="CDD" id="cd00672">
    <property type="entry name" value="CysRS_core"/>
    <property type="match status" value="1"/>
</dbReference>
<comment type="catalytic activity">
    <reaction evidence="10">
        <text>tRNA(Cys) + L-cysteine + ATP = L-cysteinyl-tRNA(Cys) + AMP + diphosphate</text>
        <dbReference type="Rhea" id="RHEA:17773"/>
        <dbReference type="Rhea" id="RHEA-COMP:9661"/>
        <dbReference type="Rhea" id="RHEA-COMP:9679"/>
        <dbReference type="ChEBI" id="CHEBI:30616"/>
        <dbReference type="ChEBI" id="CHEBI:33019"/>
        <dbReference type="ChEBI" id="CHEBI:35235"/>
        <dbReference type="ChEBI" id="CHEBI:78442"/>
        <dbReference type="ChEBI" id="CHEBI:78517"/>
        <dbReference type="ChEBI" id="CHEBI:456215"/>
        <dbReference type="EC" id="6.1.1.16"/>
    </reaction>
</comment>
<dbReference type="InterPro" id="IPR032678">
    <property type="entry name" value="tRNA-synt_1_cat_dom"/>
</dbReference>
<dbReference type="InterPro" id="IPR056411">
    <property type="entry name" value="CysS_C"/>
</dbReference>
<dbReference type="Pfam" id="PF01406">
    <property type="entry name" value="tRNA-synt_1e"/>
    <property type="match status" value="1"/>
</dbReference>
<name>A0A9X1P4N0_9HYPH</name>
<keyword evidence="8 10" id="KW-0648">Protein biosynthesis</keyword>
<comment type="caution">
    <text evidence="13">The sequence shown here is derived from an EMBL/GenBank/DDBJ whole genome shotgun (WGS) entry which is preliminary data.</text>
</comment>
<dbReference type="PANTHER" id="PTHR10890">
    <property type="entry name" value="CYSTEINYL-TRNA SYNTHETASE"/>
    <property type="match status" value="1"/>
</dbReference>
<dbReference type="GO" id="GO:0008270">
    <property type="term" value="F:zinc ion binding"/>
    <property type="evidence" value="ECO:0007669"/>
    <property type="project" value="UniProtKB-UniRule"/>
</dbReference>
<dbReference type="SUPFAM" id="SSF52374">
    <property type="entry name" value="Nucleotidylyl transferase"/>
    <property type="match status" value="1"/>
</dbReference>
<dbReference type="EC" id="6.1.1.16" evidence="10"/>
<evidence type="ECO:0000256" key="5">
    <source>
        <dbReference type="ARBA" id="ARBA00022741"/>
    </source>
</evidence>
<feature type="binding site" evidence="10">
    <location>
        <position position="299"/>
    </location>
    <ligand>
        <name>ATP</name>
        <dbReference type="ChEBI" id="CHEBI:30616"/>
    </ligand>
</feature>
<comment type="subunit">
    <text evidence="2 10">Monomer.</text>
</comment>
<feature type="binding site" evidence="10">
    <location>
        <position position="238"/>
    </location>
    <ligand>
        <name>Zn(2+)</name>
        <dbReference type="ChEBI" id="CHEBI:29105"/>
    </ligand>
</feature>
<dbReference type="RefSeq" id="WP_233720208.1">
    <property type="nucleotide sequence ID" value="NZ_JAJUWU010000015.1"/>
</dbReference>
<evidence type="ECO:0000256" key="9">
    <source>
        <dbReference type="ARBA" id="ARBA00023146"/>
    </source>
</evidence>
<evidence type="ECO:0000256" key="8">
    <source>
        <dbReference type="ARBA" id="ARBA00022917"/>
    </source>
</evidence>
<evidence type="ECO:0000256" key="1">
    <source>
        <dbReference type="ARBA" id="ARBA00005594"/>
    </source>
</evidence>
<feature type="short sequence motif" description="'KMSKS' region" evidence="10">
    <location>
        <begin position="296"/>
        <end position="300"/>
    </location>
</feature>
<dbReference type="InterPro" id="IPR009080">
    <property type="entry name" value="tRNAsynth_Ia_anticodon-bd"/>
</dbReference>
<dbReference type="InterPro" id="IPR015803">
    <property type="entry name" value="Cys-tRNA-ligase"/>
</dbReference>
<keyword evidence="10" id="KW-0963">Cytoplasm</keyword>
<dbReference type="EMBL" id="JAJUWU010000015">
    <property type="protein sequence ID" value="MCE7029208.1"/>
    <property type="molecule type" value="Genomic_DNA"/>
</dbReference>
<dbReference type="PANTHER" id="PTHR10890:SF3">
    <property type="entry name" value="CYSTEINE--TRNA LIGASE, CYTOPLASMIC"/>
    <property type="match status" value="1"/>
</dbReference>
<feature type="domain" description="tRNA synthetases class I catalytic" evidence="11">
    <location>
        <begin position="36"/>
        <end position="350"/>
    </location>
</feature>
<gene>
    <name evidence="10 13" type="primary">cysS</name>
    <name evidence="13" type="ORF">LZD57_14515</name>
</gene>
<dbReference type="GO" id="GO:0004817">
    <property type="term" value="F:cysteine-tRNA ligase activity"/>
    <property type="evidence" value="ECO:0007669"/>
    <property type="project" value="UniProtKB-UniRule"/>
</dbReference>
<feature type="domain" description="Cysteinyl-tRNA ligase anticodon binding" evidence="12">
    <location>
        <begin position="431"/>
        <end position="472"/>
    </location>
</feature>
<dbReference type="InterPro" id="IPR024909">
    <property type="entry name" value="Cys-tRNA/MSH_ligase"/>
</dbReference>
<feature type="binding site" evidence="10">
    <location>
        <position position="45"/>
    </location>
    <ligand>
        <name>Zn(2+)</name>
        <dbReference type="ChEBI" id="CHEBI:29105"/>
    </ligand>
</feature>